<dbReference type="InterPro" id="IPR017853">
    <property type="entry name" value="GH"/>
</dbReference>
<dbReference type="RefSeq" id="WP_246335380.1">
    <property type="nucleotide sequence ID" value="NZ_BAAAOV010000002.1"/>
</dbReference>
<keyword evidence="3" id="KW-1185">Reference proteome</keyword>
<accession>A0A839E5I2</accession>
<sequence length="595" mass="65835">MTSARDSHPRPRLIRSRWVSLDGEWEFALDPGGDGLEGGWWRGDVSLEGRITVPFPPESPASGIGDLGPHRVLWYRRLLTSDDLAGAGERLVLHFGAVDYRASVWVEGQLVAEHEGGHTPFSADLSRCLPELAAGAAIVVRAEDDARDTAQPRGKQDWEDEAHVIWYSRTSGIWQPVWLERTPRTAIASVDLDSDLGAGTITAVVRLTRTPASTGELAIELRHDDVVLASGSVRADRDEIRMTLELPAMRNGQAYESLLWSPEHPRLIDAAVTLRADGAADAVLSYVGLRRIGWHGGRFLLNDRPHRVRAVLAQNYWPESHLAAPSAEALRREVELIRELGFTTARVHQKIEDPRFLYWADRLGLMVWAEAPSAYDFSPTAVARSTREWIEAVARDRSHPCVVAWVPLNESWGIQHIAHDERQRDFAEALYRLTKALDATRPVISNDGWEHATSDLLTLHDYTMDPERLAQSYATSAAIEAAVVGVGPAGRRVIAPGSSPVPGAPIIVSEFGGVTWAPGSAEGDGTWGYAVAHSTEEFERHLTALIQALDSSEHLAGWCYTQLTDTMQEANGLLDEQRRPKLPMETLRRIIAQER</sequence>
<name>A0A839E5I2_9MICO</name>
<dbReference type="Gene3D" id="3.20.20.80">
    <property type="entry name" value="Glycosidases"/>
    <property type="match status" value="1"/>
</dbReference>
<dbReference type="SUPFAM" id="SSF49785">
    <property type="entry name" value="Galactose-binding domain-like"/>
    <property type="match status" value="1"/>
</dbReference>
<dbReference type="PANTHER" id="PTHR42732:SF3">
    <property type="entry name" value="HYDROLASE"/>
    <property type="match status" value="1"/>
</dbReference>
<evidence type="ECO:0000313" key="2">
    <source>
        <dbReference type="EMBL" id="MBA8846777.1"/>
    </source>
</evidence>
<dbReference type="SUPFAM" id="SSF51445">
    <property type="entry name" value="(Trans)glycosidases"/>
    <property type="match status" value="1"/>
</dbReference>
<organism evidence="2 3">
    <name type="scientific">Microcella alkalica</name>
    <dbReference type="NCBI Taxonomy" id="355930"/>
    <lineage>
        <taxon>Bacteria</taxon>
        <taxon>Bacillati</taxon>
        <taxon>Actinomycetota</taxon>
        <taxon>Actinomycetes</taxon>
        <taxon>Micrococcales</taxon>
        <taxon>Microbacteriaceae</taxon>
        <taxon>Microcella</taxon>
    </lineage>
</organism>
<reference evidence="2 3" key="1">
    <citation type="submission" date="2020-07" db="EMBL/GenBank/DDBJ databases">
        <title>Sequencing the genomes of 1000 actinobacteria strains.</title>
        <authorList>
            <person name="Klenk H.-P."/>
        </authorList>
    </citation>
    <scope>NUCLEOTIDE SEQUENCE [LARGE SCALE GENOMIC DNA]</scope>
    <source>
        <strain evidence="2 3">DSM 19663</strain>
    </source>
</reference>
<comment type="caution">
    <text evidence="2">The sequence shown here is derived from an EMBL/GenBank/DDBJ whole genome shotgun (WGS) entry which is preliminary data.</text>
</comment>
<gene>
    <name evidence="2" type="ORF">FHX53_000341</name>
</gene>
<dbReference type="PANTHER" id="PTHR42732">
    <property type="entry name" value="BETA-GALACTOSIDASE"/>
    <property type="match status" value="1"/>
</dbReference>
<dbReference type="Proteomes" id="UP000585905">
    <property type="component" value="Unassembled WGS sequence"/>
</dbReference>
<dbReference type="InterPro" id="IPR051913">
    <property type="entry name" value="GH2_Domain-Containing"/>
</dbReference>
<dbReference type="GO" id="GO:0005975">
    <property type="term" value="P:carbohydrate metabolic process"/>
    <property type="evidence" value="ECO:0007669"/>
    <property type="project" value="InterPro"/>
</dbReference>
<dbReference type="Gene3D" id="2.60.120.260">
    <property type="entry name" value="Galactose-binding domain-like"/>
    <property type="match status" value="1"/>
</dbReference>
<evidence type="ECO:0000259" key="1">
    <source>
        <dbReference type="Pfam" id="PF02836"/>
    </source>
</evidence>
<dbReference type="Pfam" id="PF02836">
    <property type="entry name" value="Glyco_hydro_2_C"/>
    <property type="match status" value="1"/>
</dbReference>
<evidence type="ECO:0000313" key="3">
    <source>
        <dbReference type="Proteomes" id="UP000585905"/>
    </source>
</evidence>
<protein>
    <submittedName>
        <fullName evidence="2">Beta-galactosidase/beta-glucuronidase</fullName>
    </submittedName>
</protein>
<feature type="domain" description="Glycoside hydrolase family 2 catalytic" evidence="1">
    <location>
        <begin position="323"/>
        <end position="519"/>
    </location>
</feature>
<dbReference type="InterPro" id="IPR006103">
    <property type="entry name" value="Glyco_hydro_2_cat"/>
</dbReference>
<proteinExistence type="predicted"/>
<dbReference type="InterPro" id="IPR008979">
    <property type="entry name" value="Galactose-bd-like_sf"/>
</dbReference>
<dbReference type="AlphaFoldDB" id="A0A839E5I2"/>
<dbReference type="EMBL" id="JACGWX010000001">
    <property type="protein sequence ID" value="MBA8846777.1"/>
    <property type="molecule type" value="Genomic_DNA"/>
</dbReference>
<dbReference type="GO" id="GO:0004553">
    <property type="term" value="F:hydrolase activity, hydrolyzing O-glycosyl compounds"/>
    <property type="evidence" value="ECO:0007669"/>
    <property type="project" value="InterPro"/>
</dbReference>